<feature type="transmembrane region" description="Helical" evidence="1">
    <location>
        <begin position="54"/>
        <end position="72"/>
    </location>
</feature>
<reference evidence="2 3" key="1">
    <citation type="submission" date="2020-09" db="EMBL/GenBank/DDBJ databases">
        <title>TT11 complete genome.</title>
        <authorList>
            <person name="Wu Z."/>
        </authorList>
    </citation>
    <scope>NUCLEOTIDE SEQUENCE [LARGE SCALE GENOMIC DNA]</scope>
    <source>
        <strain evidence="2 3">TT11</strain>
    </source>
</reference>
<comment type="caution">
    <text evidence="2">The sequence shown here is derived from an EMBL/GenBank/DDBJ whole genome shotgun (WGS) entry which is preliminary data.</text>
</comment>
<organism evidence="2 3">
    <name type="scientific">Aestuariibaculum sediminum</name>
    <dbReference type="NCBI Taxonomy" id="2770637"/>
    <lineage>
        <taxon>Bacteria</taxon>
        <taxon>Pseudomonadati</taxon>
        <taxon>Bacteroidota</taxon>
        <taxon>Flavobacteriia</taxon>
        <taxon>Flavobacteriales</taxon>
        <taxon>Flavobacteriaceae</taxon>
    </lineage>
</organism>
<name>A0A8J6Q7J3_9FLAO</name>
<feature type="transmembrane region" description="Helical" evidence="1">
    <location>
        <begin position="7"/>
        <end position="23"/>
    </location>
</feature>
<protein>
    <submittedName>
        <fullName evidence="2">Uncharacterized protein</fullName>
    </submittedName>
</protein>
<feature type="transmembrane region" description="Helical" evidence="1">
    <location>
        <begin position="150"/>
        <end position="169"/>
    </location>
</feature>
<dbReference type="RefSeq" id="WP_188230410.1">
    <property type="nucleotide sequence ID" value="NZ_JACVXB010000004.1"/>
</dbReference>
<keyword evidence="1" id="KW-0472">Membrane</keyword>
<keyword evidence="1" id="KW-0812">Transmembrane</keyword>
<keyword evidence="1" id="KW-1133">Transmembrane helix</keyword>
<evidence type="ECO:0000256" key="1">
    <source>
        <dbReference type="SAM" id="Phobius"/>
    </source>
</evidence>
<feature type="transmembrane region" description="Helical" evidence="1">
    <location>
        <begin position="203"/>
        <end position="220"/>
    </location>
</feature>
<feature type="transmembrane region" description="Helical" evidence="1">
    <location>
        <begin position="84"/>
        <end position="102"/>
    </location>
</feature>
<gene>
    <name evidence="2" type="ORF">ICJ83_10815</name>
</gene>
<feature type="transmembrane region" description="Helical" evidence="1">
    <location>
        <begin position="114"/>
        <end position="130"/>
    </location>
</feature>
<evidence type="ECO:0000313" key="3">
    <source>
        <dbReference type="Proteomes" id="UP000600588"/>
    </source>
</evidence>
<sequence>MFKLKIIEGLVMIIYILSVLFQFTGHEHLAYYSSSLIIPVITIVYFLRVDRKSLFFSLFLVCFSISDLLVFLEDIQGYNKIDYFLGNGLYILSYIFLILEICKSLNFKYVIKNYIIHLLVLTVLSVYIVFALQNTVVPYVSAANEYCIELIYNIVLLTMLSFALLGYFYKDNVKALYLFLGVLCVVFAEVIWVAYTYISERNLLNVLSTTLYLIGFYFFYKQSKLLEEQLDSIEIV</sequence>
<proteinExistence type="predicted"/>
<dbReference type="EMBL" id="JACVXB010000004">
    <property type="protein sequence ID" value="MBD0832623.1"/>
    <property type="molecule type" value="Genomic_DNA"/>
</dbReference>
<accession>A0A8J6Q7J3</accession>
<evidence type="ECO:0000313" key="2">
    <source>
        <dbReference type="EMBL" id="MBD0832623.1"/>
    </source>
</evidence>
<keyword evidence="3" id="KW-1185">Reference proteome</keyword>
<dbReference type="Proteomes" id="UP000600588">
    <property type="component" value="Unassembled WGS sequence"/>
</dbReference>
<dbReference type="AlphaFoldDB" id="A0A8J6Q7J3"/>
<feature type="transmembrane region" description="Helical" evidence="1">
    <location>
        <begin position="176"/>
        <end position="197"/>
    </location>
</feature>
<feature type="transmembrane region" description="Helical" evidence="1">
    <location>
        <begin position="29"/>
        <end position="47"/>
    </location>
</feature>